<accession>A0A2P7EAP1</accession>
<dbReference type="Proteomes" id="UP000240206">
    <property type="component" value="Unassembled WGS sequence"/>
</dbReference>
<proteinExistence type="predicted"/>
<feature type="transmembrane region" description="Helical" evidence="1">
    <location>
        <begin position="6"/>
        <end position="30"/>
    </location>
</feature>
<comment type="caution">
    <text evidence="2">The sequence shown here is derived from an EMBL/GenBank/DDBJ whole genome shotgun (WGS) entry which is preliminary data.</text>
</comment>
<evidence type="ECO:0000313" key="3">
    <source>
        <dbReference type="Proteomes" id="UP000240206"/>
    </source>
</evidence>
<dbReference type="AlphaFoldDB" id="A0A2P7EAP1"/>
<keyword evidence="3" id="KW-1185">Reference proteome</keyword>
<keyword evidence="1" id="KW-0472">Membrane</keyword>
<organism evidence="2 3">
    <name type="scientific">Synechococcus lacustris str. Tous</name>
    <dbReference type="NCBI Taxonomy" id="1910958"/>
    <lineage>
        <taxon>Bacteria</taxon>
        <taxon>Bacillati</taxon>
        <taxon>Cyanobacteriota</taxon>
        <taxon>Cyanophyceae</taxon>
        <taxon>Synechococcales</taxon>
        <taxon>Synechococcaceae</taxon>
        <taxon>Synechococcus</taxon>
    </lineage>
</organism>
<sequence>MFTTWFSTQVLPGLISAASGAIFGVVVAGWDKLAARIMLNKIGPSIKTIYNIVDPILEASLKGWCENDVNKVIALAVEVVNDGQLSADEVNKAVKLISKLWLPQIATQKVLDGLISEKENTIAQKIREAVDTKTLNTPDLLNTLKATYIK</sequence>
<name>A0A2P7EAP1_9SYNE</name>
<evidence type="ECO:0000256" key="1">
    <source>
        <dbReference type="SAM" id="Phobius"/>
    </source>
</evidence>
<reference evidence="3" key="1">
    <citation type="submission" date="2018-03" db="EMBL/GenBank/DDBJ databases">
        <title>Ecological and genomic features of two cosmopolitan and abundant freshwater picocyanobacteria.</title>
        <authorList>
            <person name="Cabello-Yeves P.J."/>
            <person name="Picazo A."/>
            <person name="Camacho A."/>
            <person name="Callieri C."/>
            <person name="Rosselli R."/>
            <person name="Roda-Garcia J."/>
            <person name="Coutinho F.H."/>
            <person name="Rodriguez-Valera F."/>
        </authorList>
    </citation>
    <scope>NUCLEOTIDE SEQUENCE [LARGE SCALE GENOMIC DNA]</scope>
    <source>
        <strain evidence="3">Tous</strain>
    </source>
</reference>
<keyword evidence="1" id="KW-1133">Transmembrane helix</keyword>
<dbReference type="EMBL" id="PXVC01000175">
    <property type="protein sequence ID" value="PSI00285.1"/>
    <property type="molecule type" value="Genomic_DNA"/>
</dbReference>
<evidence type="ECO:0000313" key="2">
    <source>
        <dbReference type="EMBL" id="PSI00285.1"/>
    </source>
</evidence>
<keyword evidence="1" id="KW-0812">Transmembrane</keyword>
<protein>
    <submittedName>
        <fullName evidence="2">Uncharacterized protein</fullName>
    </submittedName>
</protein>
<gene>
    <name evidence="2" type="ORF">C7K08_13985</name>
</gene>